<accession>A0A1W1I819</accession>
<evidence type="ECO:0000259" key="2">
    <source>
        <dbReference type="Pfam" id="PF11074"/>
    </source>
</evidence>
<gene>
    <name evidence="3" type="ORF">NSJP_2979</name>
</gene>
<dbReference type="EMBL" id="LT828648">
    <property type="protein sequence ID" value="SLM49146.1"/>
    <property type="molecule type" value="Genomic_DNA"/>
</dbReference>
<dbReference type="KEGG" id="nja:NSJP_2979"/>
<dbReference type="Pfam" id="PF11074">
    <property type="entry name" value="DUF2779"/>
    <property type="match status" value="1"/>
</dbReference>
<evidence type="ECO:0000313" key="3">
    <source>
        <dbReference type="EMBL" id="SLM49146.1"/>
    </source>
</evidence>
<dbReference type="InterPro" id="IPR021301">
    <property type="entry name" value="DUF2779"/>
</dbReference>
<feature type="compositionally biased region" description="Polar residues" evidence="1">
    <location>
        <begin position="1"/>
        <end position="14"/>
    </location>
</feature>
<evidence type="ECO:0000256" key="1">
    <source>
        <dbReference type="SAM" id="MobiDB-lite"/>
    </source>
</evidence>
<proteinExistence type="predicted"/>
<sequence length="519" mass="57951">MMNSMEDQTDSSGPTAPPRLSKSKFLSGLQCLKRVYLEIHKPFLATPPDAATRALLAMGHEIGLEAQRRFPGGVPVSAGVRQREAALARTATLIEDPAVPAIFEGAFESGGVFVRVDILERKRDAETGASSWRLIEVKSSTRVKDLHLSDLAIQSYVLLQAGIRLAGSCLMHINTGYRYGGGDLDLEQLFAIEDVSEAVAKRSAEVSGLLTVMKERLTALEPPDVEPGSHCLSPYACPFWAHCTKEKPDRWIYRLSGPKAAVEGLARQGISTIDAIPPATPLTPLQRRIKDNVEWISPKLKASLESIRYPVHHLDFETIMPAVPRFAFTRPYQAVPMQWSNHIEDQSGAVIHHEFLHDQPTEPRRRWAESLIESLGEHGTICVYSPYEQAVIKQMIEDFPDFRSDFRQILKRLWDLQAVIQTNYYHPDFGGSYSLKSVLPAMARSVGYDDLTIRDGGQAAAAYHHMVFVETDWIEQAATRDALRRYCARDTWALVQVRHALSRKVSFPVAPSLMKDPTG</sequence>
<dbReference type="Proteomes" id="UP000192042">
    <property type="component" value="Chromosome I"/>
</dbReference>
<dbReference type="STRING" id="1325564.NSJP_2979"/>
<keyword evidence="4" id="KW-1185">Reference proteome</keyword>
<reference evidence="3 4" key="1">
    <citation type="submission" date="2017-03" db="EMBL/GenBank/DDBJ databases">
        <authorList>
            <person name="Afonso C.L."/>
            <person name="Miller P.J."/>
            <person name="Scott M.A."/>
            <person name="Spackman E."/>
            <person name="Goraichik I."/>
            <person name="Dimitrov K.M."/>
            <person name="Suarez D.L."/>
            <person name="Swayne D.E."/>
        </authorList>
    </citation>
    <scope>NUCLEOTIDE SEQUENCE [LARGE SCALE GENOMIC DNA]</scope>
    <source>
        <strain evidence="3">Genome sequencing of Nitrospira japonica strain NJ11</strain>
    </source>
</reference>
<organism evidence="3 4">
    <name type="scientific">Nitrospira japonica</name>
    <dbReference type="NCBI Taxonomy" id="1325564"/>
    <lineage>
        <taxon>Bacteria</taxon>
        <taxon>Pseudomonadati</taxon>
        <taxon>Nitrospirota</taxon>
        <taxon>Nitrospiria</taxon>
        <taxon>Nitrospirales</taxon>
        <taxon>Nitrospiraceae</taxon>
        <taxon>Nitrospira</taxon>
    </lineage>
</organism>
<dbReference type="OrthoDB" id="9783873at2"/>
<name>A0A1W1I819_9BACT</name>
<feature type="region of interest" description="Disordered" evidence="1">
    <location>
        <begin position="1"/>
        <end position="21"/>
    </location>
</feature>
<evidence type="ECO:0000313" key="4">
    <source>
        <dbReference type="Proteomes" id="UP000192042"/>
    </source>
</evidence>
<feature type="domain" description="DUF2779" evidence="2">
    <location>
        <begin position="312"/>
        <end position="434"/>
    </location>
</feature>
<dbReference type="AlphaFoldDB" id="A0A1W1I819"/>
<protein>
    <recommendedName>
        <fullName evidence="2">DUF2779 domain-containing protein</fullName>
    </recommendedName>
</protein>